<name>A0A7W8GAT5_9SPIR</name>
<protein>
    <submittedName>
        <fullName evidence="2">Uncharacterized protein</fullName>
    </submittedName>
</protein>
<evidence type="ECO:0000313" key="3">
    <source>
        <dbReference type="Proteomes" id="UP000518887"/>
    </source>
</evidence>
<evidence type="ECO:0000313" key="2">
    <source>
        <dbReference type="EMBL" id="MBB5226889.1"/>
    </source>
</evidence>
<comment type="caution">
    <text evidence="2">The sequence shown here is derived from an EMBL/GenBank/DDBJ whole genome shotgun (WGS) entry which is preliminary data.</text>
</comment>
<accession>A0A7W8GAT5</accession>
<reference evidence="2 3" key="1">
    <citation type="submission" date="2020-08" db="EMBL/GenBank/DDBJ databases">
        <title>Genomic Encyclopedia of Type Strains, Phase IV (KMG-IV): sequencing the most valuable type-strain genomes for metagenomic binning, comparative biology and taxonomic classification.</title>
        <authorList>
            <person name="Goeker M."/>
        </authorList>
    </citation>
    <scope>NUCLEOTIDE SEQUENCE [LARGE SCALE GENOMIC DNA]</scope>
    <source>
        <strain evidence="2 3">DSM 103462</strain>
    </source>
</reference>
<keyword evidence="1" id="KW-1133">Transmembrane helix</keyword>
<organism evidence="2 3">
    <name type="scientific">Treponema ruminis</name>
    <dbReference type="NCBI Taxonomy" id="744515"/>
    <lineage>
        <taxon>Bacteria</taxon>
        <taxon>Pseudomonadati</taxon>
        <taxon>Spirochaetota</taxon>
        <taxon>Spirochaetia</taxon>
        <taxon>Spirochaetales</taxon>
        <taxon>Treponemataceae</taxon>
        <taxon>Treponema</taxon>
    </lineage>
</organism>
<feature type="transmembrane region" description="Helical" evidence="1">
    <location>
        <begin position="205"/>
        <end position="222"/>
    </location>
</feature>
<gene>
    <name evidence="2" type="ORF">HNP76_002277</name>
</gene>
<keyword evidence="3" id="KW-1185">Reference proteome</keyword>
<dbReference type="AlphaFoldDB" id="A0A7W8GAT5"/>
<keyword evidence="1" id="KW-0812">Transmembrane</keyword>
<proteinExistence type="predicted"/>
<keyword evidence="1" id="KW-0472">Membrane</keyword>
<dbReference type="Proteomes" id="UP000518887">
    <property type="component" value="Unassembled WGS sequence"/>
</dbReference>
<dbReference type="EMBL" id="JACHFQ010000007">
    <property type="protein sequence ID" value="MBB5226889.1"/>
    <property type="molecule type" value="Genomic_DNA"/>
</dbReference>
<sequence>MKRLEYTEPVTEIDSGTLYKIIQNEYPLLYQGMKTNGFGVMENYIKIKGLYFPQNLPKLSEKLRYIWEELDFICLPLNISDTKIWGWMYDLLHTILYVEKDSPTEKLLKNRNYPYTIKHGLPEIDGKQIEHSQNFAIWIEETDDEEKRKFLEKTEVPATKTPYEPCPVPEQTEKIITPAETKKLKIKQEFLTIYEMIPQKRRKETLYGILISAFIVLLFAILL</sequence>
<dbReference type="RefSeq" id="WP_184660575.1">
    <property type="nucleotide sequence ID" value="NZ_CP031518.1"/>
</dbReference>
<evidence type="ECO:0000256" key="1">
    <source>
        <dbReference type="SAM" id="Phobius"/>
    </source>
</evidence>